<gene>
    <name evidence="5" type="ORF">BLA24_32845</name>
</gene>
<evidence type="ECO:0000256" key="1">
    <source>
        <dbReference type="ARBA" id="ARBA00001974"/>
    </source>
</evidence>
<protein>
    <submittedName>
        <fullName evidence="5">FAD-binding monooxygenase</fullName>
    </submittedName>
</protein>
<keyword evidence="5" id="KW-0560">Oxidoreductase</keyword>
<dbReference type="GO" id="GO:0071949">
    <property type="term" value="F:FAD binding"/>
    <property type="evidence" value="ECO:0007669"/>
    <property type="project" value="InterPro"/>
</dbReference>
<dbReference type="GO" id="GO:0016709">
    <property type="term" value="F:oxidoreductase activity, acting on paired donors, with incorporation or reduction of molecular oxygen, NAD(P)H as one donor, and incorporation of one atom of oxygen"/>
    <property type="evidence" value="ECO:0007669"/>
    <property type="project" value="UniProtKB-ARBA"/>
</dbReference>
<dbReference type="PRINTS" id="PR00420">
    <property type="entry name" value="RNGMNOXGNASE"/>
</dbReference>
<dbReference type="OrthoDB" id="8670884at2"/>
<dbReference type="Gene3D" id="3.50.50.60">
    <property type="entry name" value="FAD/NAD(P)-binding domain"/>
    <property type="match status" value="1"/>
</dbReference>
<accession>A0A2G1XAK9</accession>
<dbReference type="Pfam" id="PF21274">
    <property type="entry name" value="Rng_hyd_C"/>
    <property type="match status" value="1"/>
</dbReference>
<dbReference type="RefSeq" id="WP_099202727.1">
    <property type="nucleotide sequence ID" value="NZ_NHZO01000168.1"/>
</dbReference>
<feature type="domain" description="FAD-binding" evidence="4">
    <location>
        <begin position="11"/>
        <end position="367"/>
    </location>
</feature>
<keyword evidence="5" id="KW-0503">Monooxygenase</keyword>
<dbReference type="Gene3D" id="3.40.30.120">
    <property type="match status" value="1"/>
</dbReference>
<dbReference type="InterPro" id="IPR050641">
    <property type="entry name" value="RIFMO-like"/>
</dbReference>
<reference evidence="5 6" key="1">
    <citation type="journal article" date="2017" name="Biochemistry">
        <title>Identification of the Biosynthetic Pathway for the Antibiotic Bicyclomycin.</title>
        <authorList>
            <person name="Patteson J."/>
            <person name="Cai W."/>
            <person name="Johnson R.A."/>
            <person name="Santa Maria K."/>
            <person name="Li B."/>
        </authorList>
    </citation>
    <scope>NUCLEOTIDE SEQUENCE [LARGE SCALE GENOMIC DNA]</scope>
    <source>
        <strain evidence="5 6">ATCC 21532</strain>
    </source>
</reference>
<evidence type="ECO:0000259" key="4">
    <source>
        <dbReference type="Pfam" id="PF01494"/>
    </source>
</evidence>
<evidence type="ECO:0000256" key="2">
    <source>
        <dbReference type="ARBA" id="ARBA00022630"/>
    </source>
</evidence>
<dbReference type="SUPFAM" id="SSF51905">
    <property type="entry name" value="FAD/NAD(P)-binding domain"/>
    <property type="match status" value="1"/>
</dbReference>
<evidence type="ECO:0000313" key="6">
    <source>
        <dbReference type="Proteomes" id="UP000222531"/>
    </source>
</evidence>
<comment type="caution">
    <text evidence="5">The sequence shown here is derived from an EMBL/GenBank/DDBJ whole genome shotgun (WGS) entry which is preliminary data.</text>
</comment>
<evidence type="ECO:0000313" key="5">
    <source>
        <dbReference type="EMBL" id="PHQ48209.1"/>
    </source>
</evidence>
<keyword evidence="2" id="KW-0285">Flavoprotein</keyword>
<sequence>MTTKASARVCDTDVLIVGGGPVGLALALDLAYRGVDFLVVDASDGVVAHPKVSNVGPRSMELFRRWGLAGRIRAAGWPGDHPLDVAWVTAVGGHEIHRLRFGTADSRPLPSYTPEPEHACPQHWLAPLLAREVGVHGSGAGSPLRRRCRLDGFVQDDDGVTATATDLRDASRLTVRARYLVACDGASSPVRKATGVPAPDLYATRVFRNILFRAPGLRERLGARNALVYFLTQPPALRFPLRSIDGRELYRLTVGVDAGTAEEGGGGDPLAMVRSAIAFDTPLEVLSDNVWHLTHRIAGRFRLGRVLLAGDAAHTLSPSGGFGMNTGIVDAADLGWKLAAELAGWAGPRLLDAYDTERRPVAEHSLEEANVNLQRTMGRELPKEILLDSPEGERARAALAAAMERGGVRREFEAPDVHFGFRYDSPLIVRDGTGADDECWRTAAVPGARAPHAWLGEGVSTLDLFGRAFRLMCFTGQAPAGAPGPDGRASTAAEGALEDAFARRRVPLETFHCQNPAVGALYGSPYVLVRPDGHVAWRGARPPADPGALADTVRGGVT</sequence>
<name>A0A2G1XAK9_STRCJ</name>
<dbReference type="Proteomes" id="UP000222531">
    <property type="component" value="Unassembled WGS sequence"/>
</dbReference>
<dbReference type="AlphaFoldDB" id="A0A2G1XAK9"/>
<keyword evidence="6" id="KW-1185">Reference proteome</keyword>
<dbReference type="Gene3D" id="3.30.9.10">
    <property type="entry name" value="D-Amino Acid Oxidase, subunit A, domain 2"/>
    <property type="match status" value="1"/>
</dbReference>
<dbReference type="Pfam" id="PF01494">
    <property type="entry name" value="FAD_binding_3"/>
    <property type="match status" value="1"/>
</dbReference>
<organism evidence="5 6">
    <name type="scientific">Streptomyces cinnamoneus</name>
    <name type="common">Streptoverticillium cinnamoneum</name>
    <dbReference type="NCBI Taxonomy" id="53446"/>
    <lineage>
        <taxon>Bacteria</taxon>
        <taxon>Bacillati</taxon>
        <taxon>Actinomycetota</taxon>
        <taxon>Actinomycetes</taxon>
        <taxon>Kitasatosporales</taxon>
        <taxon>Streptomycetaceae</taxon>
        <taxon>Streptomyces</taxon>
        <taxon>Streptomyces cinnamoneus group</taxon>
    </lineage>
</organism>
<comment type="cofactor">
    <cofactor evidence="1">
        <name>FAD</name>
        <dbReference type="ChEBI" id="CHEBI:57692"/>
    </cofactor>
</comment>
<evidence type="ECO:0000256" key="3">
    <source>
        <dbReference type="ARBA" id="ARBA00022827"/>
    </source>
</evidence>
<dbReference type="EMBL" id="NHZO01000168">
    <property type="protein sequence ID" value="PHQ48209.1"/>
    <property type="molecule type" value="Genomic_DNA"/>
</dbReference>
<dbReference type="InterPro" id="IPR036188">
    <property type="entry name" value="FAD/NAD-bd_sf"/>
</dbReference>
<dbReference type="NCBIfam" id="NF004780">
    <property type="entry name" value="PRK06126.1"/>
    <property type="match status" value="1"/>
</dbReference>
<dbReference type="PANTHER" id="PTHR43004:SF19">
    <property type="entry name" value="BINDING MONOOXYGENASE, PUTATIVE (JCVI)-RELATED"/>
    <property type="match status" value="1"/>
</dbReference>
<keyword evidence="3" id="KW-0274">FAD</keyword>
<dbReference type="PANTHER" id="PTHR43004">
    <property type="entry name" value="TRK SYSTEM POTASSIUM UPTAKE PROTEIN"/>
    <property type="match status" value="1"/>
</dbReference>
<dbReference type="InterPro" id="IPR002938">
    <property type="entry name" value="FAD-bd"/>
</dbReference>
<proteinExistence type="predicted"/>